<dbReference type="CDD" id="cd16655">
    <property type="entry name" value="RING-Ubox_WDSUB1-like"/>
    <property type="match status" value="1"/>
</dbReference>
<organism evidence="2 3">
    <name type="scientific">Blepharisma stoltei</name>
    <dbReference type="NCBI Taxonomy" id="1481888"/>
    <lineage>
        <taxon>Eukaryota</taxon>
        <taxon>Sar</taxon>
        <taxon>Alveolata</taxon>
        <taxon>Ciliophora</taxon>
        <taxon>Postciliodesmatophora</taxon>
        <taxon>Heterotrichea</taxon>
        <taxon>Heterotrichida</taxon>
        <taxon>Blepharismidae</taxon>
        <taxon>Blepharisma</taxon>
    </lineage>
</organism>
<dbReference type="InterPro" id="IPR013083">
    <property type="entry name" value="Znf_RING/FYVE/PHD"/>
</dbReference>
<protein>
    <recommendedName>
        <fullName evidence="1">U-box domain-containing protein</fullName>
    </recommendedName>
</protein>
<dbReference type="Proteomes" id="UP001162131">
    <property type="component" value="Unassembled WGS sequence"/>
</dbReference>
<dbReference type="PANTHER" id="PTHR46573">
    <property type="entry name" value="WD REPEAT, SAM AND U-BOX DOMAIN-CONTAINING PROTEIN 1"/>
    <property type="match status" value="1"/>
</dbReference>
<accession>A0AAU9J9M2</accession>
<dbReference type="GO" id="GO:0016567">
    <property type="term" value="P:protein ubiquitination"/>
    <property type="evidence" value="ECO:0007669"/>
    <property type="project" value="InterPro"/>
</dbReference>
<comment type="caution">
    <text evidence="2">The sequence shown here is derived from an EMBL/GenBank/DDBJ whole genome shotgun (WGS) entry which is preliminary data.</text>
</comment>
<dbReference type="PROSITE" id="PS51698">
    <property type="entry name" value="U_BOX"/>
    <property type="match status" value="1"/>
</dbReference>
<gene>
    <name evidence="2" type="ORF">BSTOLATCC_MIC27125</name>
</gene>
<feature type="domain" description="U-box" evidence="1">
    <location>
        <begin position="6"/>
        <end position="79"/>
    </location>
</feature>
<dbReference type="GO" id="GO:0004842">
    <property type="term" value="F:ubiquitin-protein transferase activity"/>
    <property type="evidence" value="ECO:0007669"/>
    <property type="project" value="InterPro"/>
</dbReference>
<evidence type="ECO:0000313" key="3">
    <source>
        <dbReference type="Proteomes" id="UP001162131"/>
    </source>
</evidence>
<proteinExistence type="predicted"/>
<evidence type="ECO:0000259" key="1">
    <source>
        <dbReference type="PROSITE" id="PS51698"/>
    </source>
</evidence>
<dbReference type="SUPFAM" id="SSF57850">
    <property type="entry name" value="RING/U-box"/>
    <property type="match status" value="1"/>
</dbReference>
<dbReference type="SMART" id="SM00504">
    <property type="entry name" value="Ubox"/>
    <property type="match status" value="1"/>
</dbReference>
<keyword evidence="3" id="KW-1185">Reference proteome</keyword>
<dbReference type="EMBL" id="CAJZBQ010000026">
    <property type="protein sequence ID" value="CAG9320653.1"/>
    <property type="molecule type" value="Genomic_DNA"/>
</dbReference>
<dbReference type="Gene3D" id="3.30.40.10">
    <property type="entry name" value="Zinc/RING finger domain, C3HC4 (zinc finger)"/>
    <property type="match status" value="1"/>
</dbReference>
<sequence length="107" mass="12225">MVEPTLIPEEYACPITRQIMDDPVVAADGFTYERRAITIFFENNNISPVTFKDFKNKTLVTNFTLLSKISKFKMLRSSIATSQTNEIENVVTCTRNMINAKEVKLDL</sequence>
<dbReference type="InterPro" id="IPR003613">
    <property type="entry name" value="Ubox_domain"/>
</dbReference>
<dbReference type="PANTHER" id="PTHR46573:SF1">
    <property type="entry name" value="WD REPEAT, SAM AND U-BOX DOMAIN-CONTAINING PROTEIN 1"/>
    <property type="match status" value="1"/>
</dbReference>
<reference evidence="2" key="1">
    <citation type="submission" date="2021-09" db="EMBL/GenBank/DDBJ databases">
        <authorList>
            <consortium name="AG Swart"/>
            <person name="Singh M."/>
            <person name="Singh A."/>
            <person name="Seah K."/>
            <person name="Emmerich C."/>
        </authorList>
    </citation>
    <scope>NUCLEOTIDE SEQUENCE</scope>
    <source>
        <strain evidence="2">ATCC30299</strain>
    </source>
</reference>
<name>A0AAU9J9M2_9CILI</name>
<dbReference type="Pfam" id="PF04564">
    <property type="entry name" value="U-box"/>
    <property type="match status" value="1"/>
</dbReference>
<dbReference type="AlphaFoldDB" id="A0AAU9J9M2"/>
<dbReference type="InterPro" id="IPR052085">
    <property type="entry name" value="WD-SAM-U-box"/>
</dbReference>
<evidence type="ECO:0000313" key="2">
    <source>
        <dbReference type="EMBL" id="CAG9320653.1"/>
    </source>
</evidence>